<sequence>MFRTYAGVVIEAVTGTEEQESVEILEEEVIEEVDNEAVYIVPVGSQETSEVAEPVYRSEYERNLAENWAKFEEEKRRRQEEYRKNEKSMQRRYKESLEAREREQRDHWEKCEAERKSRQEKYKRDLSRQRQAQLEKEQAQSPPKKSIRKQ</sequence>
<organism evidence="2 3">
    <name type="scientific">Aedes aegypti</name>
    <name type="common">Yellowfever mosquito</name>
    <name type="synonym">Culex aegypti</name>
    <dbReference type="NCBI Taxonomy" id="7159"/>
    <lineage>
        <taxon>Eukaryota</taxon>
        <taxon>Metazoa</taxon>
        <taxon>Ecdysozoa</taxon>
        <taxon>Arthropoda</taxon>
        <taxon>Hexapoda</taxon>
        <taxon>Insecta</taxon>
        <taxon>Pterygota</taxon>
        <taxon>Neoptera</taxon>
        <taxon>Endopterygota</taxon>
        <taxon>Diptera</taxon>
        <taxon>Nematocera</taxon>
        <taxon>Culicoidea</taxon>
        <taxon>Culicidae</taxon>
        <taxon>Culicinae</taxon>
        <taxon>Aedini</taxon>
        <taxon>Aedes</taxon>
        <taxon>Stegomyia</taxon>
    </lineage>
</organism>
<name>A0A6I8U7Z4_AEDAE</name>
<dbReference type="InParanoid" id="A0A6I8U7Z4"/>
<dbReference type="Proteomes" id="UP000008820">
    <property type="component" value="Chromosome 1"/>
</dbReference>
<keyword evidence="3" id="KW-1185">Reference proteome</keyword>
<reference evidence="2" key="2">
    <citation type="submission" date="2020-05" db="UniProtKB">
        <authorList>
            <consortium name="EnsemblMetazoa"/>
        </authorList>
    </citation>
    <scope>IDENTIFICATION</scope>
    <source>
        <strain evidence="2">LVP_AGWG</strain>
    </source>
</reference>
<evidence type="ECO:0000313" key="2">
    <source>
        <dbReference type="EnsemblMetazoa" id="AAEL027262-PA"/>
    </source>
</evidence>
<evidence type="ECO:0000313" key="3">
    <source>
        <dbReference type="Proteomes" id="UP000008820"/>
    </source>
</evidence>
<dbReference type="OrthoDB" id="7767951at2759"/>
<feature type="compositionally biased region" description="Basic and acidic residues" evidence="1">
    <location>
        <begin position="74"/>
        <end position="138"/>
    </location>
</feature>
<evidence type="ECO:0000256" key="1">
    <source>
        <dbReference type="SAM" id="MobiDB-lite"/>
    </source>
</evidence>
<protein>
    <submittedName>
        <fullName evidence="2">Uncharacterized protein</fullName>
    </submittedName>
</protein>
<accession>A0A6I8U7Z4</accession>
<dbReference type="AlphaFoldDB" id="A0A6I8U7Z4"/>
<feature type="region of interest" description="Disordered" evidence="1">
    <location>
        <begin position="74"/>
        <end position="150"/>
    </location>
</feature>
<gene>
    <name evidence="2" type="primary">110674321</name>
</gene>
<reference evidence="2 3" key="1">
    <citation type="submission" date="2017-06" db="EMBL/GenBank/DDBJ databases">
        <title>Aedes aegypti genome working group (AGWG) sequencing and assembly.</title>
        <authorList>
            <consortium name="Aedes aegypti Genome Working Group (AGWG)"/>
            <person name="Matthews B.J."/>
        </authorList>
    </citation>
    <scope>NUCLEOTIDE SEQUENCE [LARGE SCALE GENOMIC DNA]</scope>
    <source>
        <strain evidence="2 3">LVP_AGWG</strain>
    </source>
</reference>
<dbReference type="EnsemblMetazoa" id="AAEL027262-RA">
    <property type="protein sequence ID" value="AAEL027262-PA"/>
    <property type="gene ID" value="AAEL027262"/>
</dbReference>
<proteinExistence type="predicted"/>